<sequence length="161" mass="18486">MFHVFVSPLAEVGLKEGGIVKFHSKRRSFGRHYSATRDFTTPTMLARVEGWIRGWLWVRVRGNVPSEGHGADRPDRSPTNELGRLFHSGGRGPRYWEKCIWWERASGWRGERHDSTTNDSPNTSTNHPPEEGTKTLTRQQTRARRLFQGTPDVTLAQVPHR</sequence>
<evidence type="ECO:0000313" key="3">
    <source>
        <dbReference type="Proteomes" id="UP000269721"/>
    </source>
</evidence>
<protein>
    <submittedName>
        <fullName evidence="2">Uncharacterized protein</fullName>
    </submittedName>
</protein>
<dbReference type="Proteomes" id="UP000269721">
    <property type="component" value="Unassembled WGS sequence"/>
</dbReference>
<dbReference type="EMBL" id="KZ995881">
    <property type="protein sequence ID" value="RKO89796.1"/>
    <property type="molecule type" value="Genomic_DNA"/>
</dbReference>
<accession>A0A4P9WH04</accession>
<feature type="region of interest" description="Disordered" evidence="1">
    <location>
        <begin position="110"/>
        <end position="138"/>
    </location>
</feature>
<keyword evidence="3" id="KW-1185">Reference proteome</keyword>
<proteinExistence type="predicted"/>
<name>A0A4P9WH04_9FUNG</name>
<feature type="compositionally biased region" description="Basic and acidic residues" evidence="1">
    <location>
        <begin position="69"/>
        <end position="78"/>
    </location>
</feature>
<reference evidence="3" key="1">
    <citation type="journal article" date="2018" name="Nat. Microbiol.">
        <title>Leveraging single-cell genomics to expand the fungal tree of life.</title>
        <authorList>
            <person name="Ahrendt S.R."/>
            <person name="Quandt C.A."/>
            <person name="Ciobanu D."/>
            <person name="Clum A."/>
            <person name="Salamov A."/>
            <person name="Andreopoulos B."/>
            <person name="Cheng J.F."/>
            <person name="Woyke T."/>
            <person name="Pelin A."/>
            <person name="Henrissat B."/>
            <person name="Reynolds N.K."/>
            <person name="Benny G.L."/>
            <person name="Smith M.E."/>
            <person name="James T.Y."/>
            <person name="Grigoriev I.V."/>
        </authorList>
    </citation>
    <scope>NUCLEOTIDE SEQUENCE [LARGE SCALE GENOMIC DNA]</scope>
</reference>
<evidence type="ECO:0000256" key="1">
    <source>
        <dbReference type="SAM" id="MobiDB-lite"/>
    </source>
</evidence>
<feature type="region of interest" description="Disordered" evidence="1">
    <location>
        <begin position="66"/>
        <end position="87"/>
    </location>
</feature>
<evidence type="ECO:0000313" key="2">
    <source>
        <dbReference type="EMBL" id="RKO89796.1"/>
    </source>
</evidence>
<dbReference type="AlphaFoldDB" id="A0A4P9WH04"/>
<organism evidence="2 3">
    <name type="scientific">Blyttiomyces helicus</name>
    <dbReference type="NCBI Taxonomy" id="388810"/>
    <lineage>
        <taxon>Eukaryota</taxon>
        <taxon>Fungi</taxon>
        <taxon>Fungi incertae sedis</taxon>
        <taxon>Chytridiomycota</taxon>
        <taxon>Chytridiomycota incertae sedis</taxon>
        <taxon>Chytridiomycetes</taxon>
        <taxon>Chytridiomycetes incertae sedis</taxon>
        <taxon>Blyttiomyces</taxon>
    </lineage>
</organism>
<gene>
    <name evidence="2" type="ORF">BDK51DRAFT_28139</name>
</gene>
<feature type="compositionally biased region" description="Low complexity" evidence="1">
    <location>
        <begin position="117"/>
        <end position="127"/>
    </location>
</feature>